<organism evidence="5 6">
    <name type="scientific">Thermophilibacter provencensis</name>
    <dbReference type="NCBI Taxonomy" id="1852386"/>
    <lineage>
        <taxon>Bacteria</taxon>
        <taxon>Bacillati</taxon>
        <taxon>Actinomycetota</taxon>
        <taxon>Coriobacteriia</taxon>
        <taxon>Coriobacteriales</taxon>
        <taxon>Atopobiaceae</taxon>
        <taxon>Thermophilibacter</taxon>
    </lineage>
</organism>
<dbReference type="InterPro" id="IPR009057">
    <property type="entry name" value="Homeodomain-like_sf"/>
</dbReference>
<dbReference type="Proteomes" id="UP001529256">
    <property type="component" value="Unassembled WGS sequence"/>
</dbReference>
<dbReference type="Pfam" id="PF12833">
    <property type="entry name" value="HTH_18"/>
    <property type="match status" value="1"/>
</dbReference>
<keyword evidence="3" id="KW-0804">Transcription</keyword>
<dbReference type="PANTHER" id="PTHR47893:SF1">
    <property type="entry name" value="REGULATORY PROTEIN PCHR"/>
    <property type="match status" value="1"/>
</dbReference>
<evidence type="ECO:0000259" key="4">
    <source>
        <dbReference type="PROSITE" id="PS01124"/>
    </source>
</evidence>
<sequence>MPGREEVARRAREVLLADLSRHPTISELARACGTSPTVLKEAFREEFGMPVYQWARRRRMIAAARLLARTDLPVADVARALGYANASKFARAFASCLRLSPTAFRERYRPRAGAGLPRS</sequence>
<dbReference type="SMART" id="SM00342">
    <property type="entry name" value="HTH_ARAC"/>
    <property type="match status" value="1"/>
</dbReference>
<name>A0ABT7V3U2_9ACTN</name>
<gene>
    <name evidence="5" type="ORF">QUW25_06285</name>
</gene>
<protein>
    <submittedName>
        <fullName evidence="5">AraC family transcriptional regulator</fullName>
    </submittedName>
</protein>
<dbReference type="InterPro" id="IPR053142">
    <property type="entry name" value="PchR_regulatory_protein"/>
</dbReference>
<dbReference type="PROSITE" id="PS01124">
    <property type="entry name" value="HTH_ARAC_FAMILY_2"/>
    <property type="match status" value="1"/>
</dbReference>
<dbReference type="PROSITE" id="PS00041">
    <property type="entry name" value="HTH_ARAC_FAMILY_1"/>
    <property type="match status" value="1"/>
</dbReference>
<reference evidence="5" key="1">
    <citation type="submission" date="2023-06" db="EMBL/GenBank/DDBJ databases">
        <title>Identification and characterization of horizontal gene transfer across gut microbiota members of farm animals based on homology search.</title>
        <authorList>
            <person name="Schwarzerova J."/>
            <person name="Nykrynova M."/>
            <person name="Jureckova K."/>
            <person name="Cejkova D."/>
            <person name="Rychlik I."/>
        </authorList>
    </citation>
    <scope>NUCLEOTIDE SEQUENCE</scope>
    <source>
        <strain evidence="5">153_Feed</strain>
    </source>
</reference>
<keyword evidence="6" id="KW-1185">Reference proteome</keyword>
<accession>A0ABT7V3U2</accession>
<proteinExistence type="predicted"/>
<dbReference type="PANTHER" id="PTHR47893">
    <property type="entry name" value="REGULATORY PROTEIN PCHR"/>
    <property type="match status" value="1"/>
</dbReference>
<dbReference type="Gene3D" id="1.10.10.60">
    <property type="entry name" value="Homeodomain-like"/>
    <property type="match status" value="2"/>
</dbReference>
<keyword evidence="1" id="KW-0805">Transcription regulation</keyword>
<evidence type="ECO:0000256" key="1">
    <source>
        <dbReference type="ARBA" id="ARBA00023015"/>
    </source>
</evidence>
<evidence type="ECO:0000313" key="6">
    <source>
        <dbReference type="Proteomes" id="UP001529256"/>
    </source>
</evidence>
<dbReference type="SUPFAM" id="SSF46689">
    <property type="entry name" value="Homeodomain-like"/>
    <property type="match status" value="2"/>
</dbReference>
<keyword evidence="2" id="KW-0238">DNA-binding</keyword>
<evidence type="ECO:0000256" key="3">
    <source>
        <dbReference type="ARBA" id="ARBA00023163"/>
    </source>
</evidence>
<dbReference type="EMBL" id="JAUDEA010000008">
    <property type="protein sequence ID" value="MDM8271274.1"/>
    <property type="molecule type" value="Genomic_DNA"/>
</dbReference>
<comment type="caution">
    <text evidence="5">The sequence shown here is derived from an EMBL/GenBank/DDBJ whole genome shotgun (WGS) entry which is preliminary data.</text>
</comment>
<dbReference type="InterPro" id="IPR018060">
    <property type="entry name" value="HTH_AraC"/>
</dbReference>
<evidence type="ECO:0000313" key="5">
    <source>
        <dbReference type="EMBL" id="MDM8271274.1"/>
    </source>
</evidence>
<reference evidence="5" key="2">
    <citation type="submission" date="2023-06" db="EMBL/GenBank/DDBJ databases">
        <authorList>
            <person name="Zeman M."/>
            <person name="Kubasova T."/>
            <person name="Jahodarova E."/>
            <person name="Nykrynova M."/>
            <person name="Rychlik I."/>
        </authorList>
    </citation>
    <scope>NUCLEOTIDE SEQUENCE</scope>
    <source>
        <strain evidence="5">153_Feed</strain>
    </source>
</reference>
<dbReference type="RefSeq" id="WP_289511361.1">
    <property type="nucleotide sequence ID" value="NZ_JAUDEA010000008.1"/>
</dbReference>
<dbReference type="InterPro" id="IPR018062">
    <property type="entry name" value="HTH_AraC-typ_CS"/>
</dbReference>
<feature type="domain" description="HTH araC/xylS-type" evidence="4">
    <location>
        <begin position="9"/>
        <end position="107"/>
    </location>
</feature>
<evidence type="ECO:0000256" key="2">
    <source>
        <dbReference type="ARBA" id="ARBA00023125"/>
    </source>
</evidence>